<feature type="compositionally biased region" description="Basic and acidic residues" evidence="1">
    <location>
        <begin position="31"/>
        <end position="57"/>
    </location>
</feature>
<name>A0A319BLW7_ASPVC</name>
<reference evidence="3" key="1">
    <citation type="submission" date="2016-12" db="EMBL/GenBank/DDBJ databases">
        <title>The genomes of Aspergillus section Nigri reveals drivers in fungal speciation.</title>
        <authorList>
            <consortium name="DOE Joint Genome Institute"/>
            <person name="Vesth T.C."/>
            <person name="Nybo J."/>
            <person name="Theobald S."/>
            <person name="Brandl J."/>
            <person name="Frisvad J.C."/>
            <person name="Nielsen K.F."/>
            <person name="Lyhne E.K."/>
            <person name="Kogle M.E."/>
            <person name="Kuo A."/>
            <person name="Riley R."/>
            <person name="Clum A."/>
            <person name="Nolan M."/>
            <person name="Lipzen A."/>
            <person name="Salamov A."/>
            <person name="Henrissat B."/>
            <person name="Wiebenga A."/>
            <person name="De Vries R.P."/>
            <person name="Grigoriev I.V."/>
            <person name="Mortensen U.H."/>
            <person name="Andersen M.R."/>
            <person name="Baker S.E."/>
        </authorList>
    </citation>
    <scope>NUCLEOTIDE SEQUENCE [LARGE SCALE GENOMIC DNA]</scope>
    <source>
        <strain evidence="3">CBS 113365</strain>
    </source>
</reference>
<dbReference type="AlphaFoldDB" id="A0A319BLW7"/>
<dbReference type="EMBL" id="KZ821615">
    <property type="protein sequence ID" value="PYH73667.1"/>
    <property type="molecule type" value="Genomic_DNA"/>
</dbReference>
<keyword evidence="4" id="KW-1185">Reference proteome</keyword>
<feature type="region of interest" description="Disordered" evidence="1">
    <location>
        <begin position="1"/>
        <end position="62"/>
    </location>
</feature>
<keyword evidence="2" id="KW-0472">Membrane</keyword>
<organism evidence="3 4">
    <name type="scientific">Aspergillus vadensis (strain CBS 113365 / IMI 142717 / IBT 24658)</name>
    <dbReference type="NCBI Taxonomy" id="1448311"/>
    <lineage>
        <taxon>Eukaryota</taxon>
        <taxon>Fungi</taxon>
        <taxon>Dikarya</taxon>
        <taxon>Ascomycota</taxon>
        <taxon>Pezizomycotina</taxon>
        <taxon>Eurotiomycetes</taxon>
        <taxon>Eurotiomycetidae</taxon>
        <taxon>Eurotiales</taxon>
        <taxon>Aspergillaceae</taxon>
        <taxon>Aspergillus</taxon>
        <taxon>Aspergillus subgen. Circumdati</taxon>
    </lineage>
</organism>
<dbReference type="RefSeq" id="XP_025567461.1">
    <property type="nucleotide sequence ID" value="XM_025701197.1"/>
</dbReference>
<evidence type="ECO:0000256" key="1">
    <source>
        <dbReference type="SAM" id="MobiDB-lite"/>
    </source>
</evidence>
<feature type="transmembrane region" description="Helical" evidence="2">
    <location>
        <begin position="108"/>
        <end position="130"/>
    </location>
</feature>
<evidence type="ECO:0000313" key="3">
    <source>
        <dbReference type="EMBL" id="PYH73667.1"/>
    </source>
</evidence>
<dbReference type="GeneID" id="37205789"/>
<gene>
    <name evidence="3" type="ORF">BO88DRAFT_102526</name>
</gene>
<proteinExistence type="predicted"/>
<evidence type="ECO:0000313" key="4">
    <source>
        <dbReference type="Proteomes" id="UP000248405"/>
    </source>
</evidence>
<dbReference type="Proteomes" id="UP000248405">
    <property type="component" value="Unassembled WGS sequence"/>
</dbReference>
<evidence type="ECO:0000256" key="2">
    <source>
        <dbReference type="SAM" id="Phobius"/>
    </source>
</evidence>
<sequence length="137" mass="15791">MQPNSKARAQPLRARESKVQVMHPAQGSMEMRCRREKKEEPDGDEYASRRKTEEAGRFRRRGGWDPSVKTRFYCPTLKQRDSIGVSTVNLRVGSSHQAQQFYANRYKWYTILFLNIQSLVIIVRCLPPSLPLGGPLP</sequence>
<keyword evidence="2" id="KW-0812">Transmembrane</keyword>
<accession>A0A319BLW7</accession>
<protein>
    <submittedName>
        <fullName evidence="3">Uncharacterized protein</fullName>
    </submittedName>
</protein>
<keyword evidence="2" id="KW-1133">Transmembrane helix</keyword>